<evidence type="ECO:0000313" key="3">
    <source>
        <dbReference type="EMBL" id="CAB4757203.1"/>
    </source>
</evidence>
<feature type="region of interest" description="Disordered" evidence="1">
    <location>
        <begin position="14"/>
        <end position="48"/>
    </location>
</feature>
<keyword evidence="2" id="KW-0812">Transmembrane</keyword>
<sequence length="82" mass="9387">MPYCEPCERFYTPSTLSPSGDCPEGHHVANPEDAPTLIQSDAPAREEEKDPKVPWHFWLLLIAVVIYLGYRAFQGVEWLLTR</sequence>
<keyword evidence="2" id="KW-0472">Membrane</keyword>
<accession>A0A6J6UES5</accession>
<evidence type="ECO:0000256" key="1">
    <source>
        <dbReference type="SAM" id="MobiDB-lite"/>
    </source>
</evidence>
<reference evidence="3" key="1">
    <citation type="submission" date="2020-05" db="EMBL/GenBank/DDBJ databases">
        <authorList>
            <person name="Chiriac C."/>
            <person name="Salcher M."/>
            <person name="Ghai R."/>
            <person name="Kavagutti S V."/>
        </authorList>
    </citation>
    <scope>NUCLEOTIDE SEQUENCE</scope>
</reference>
<keyword evidence="2" id="KW-1133">Transmembrane helix</keyword>
<name>A0A6J6UES5_9ZZZZ</name>
<proteinExistence type="predicted"/>
<dbReference type="AlphaFoldDB" id="A0A6J6UES5"/>
<feature type="transmembrane region" description="Helical" evidence="2">
    <location>
        <begin position="55"/>
        <end position="73"/>
    </location>
</feature>
<organism evidence="3">
    <name type="scientific">freshwater metagenome</name>
    <dbReference type="NCBI Taxonomy" id="449393"/>
    <lineage>
        <taxon>unclassified sequences</taxon>
        <taxon>metagenomes</taxon>
        <taxon>ecological metagenomes</taxon>
    </lineage>
</organism>
<gene>
    <name evidence="3" type="ORF">UFOPK2766_01992</name>
</gene>
<dbReference type="EMBL" id="CAEZYU010000120">
    <property type="protein sequence ID" value="CAB4757203.1"/>
    <property type="molecule type" value="Genomic_DNA"/>
</dbReference>
<protein>
    <submittedName>
        <fullName evidence="3">Unannotated protein</fullName>
    </submittedName>
</protein>
<evidence type="ECO:0000256" key="2">
    <source>
        <dbReference type="SAM" id="Phobius"/>
    </source>
</evidence>